<comment type="pathway">
    <text evidence="3 14">Protein modification; protein ubiquitination.</text>
</comment>
<dbReference type="GO" id="GO:0033503">
    <property type="term" value="C:HULC complex"/>
    <property type="evidence" value="ECO:0007669"/>
    <property type="project" value="TreeGrafter"/>
</dbReference>
<dbReference type="GO" id="GO:0061630">
    <property type="term" value="F:ubiquitin protein ligase activity"/>
    <property type="evidence" value="ECO:0007669"/>
    <property type="project" value="UniProtKB-EC"/>
</dbReference>
<evidence type="ECO:0000256" key="9">
    <source>
        <dbReference type="ARBA" id="ARBA00022833"/>
    </source>
</evidence>
<sequence length="208" mass="24054">MQRTKLEQRCGLLSKQSNTYNNLGIALKRQSDKQLEQIRKLEEREKSLQQQLQTVERELAARTTACDAHQQKVAVYMRQLTDLKEKVAKAGAKYDNMSTILKKKTESVDSEADKARRAQEHVDVLKKKVEVLQKQETSVDSSLQKQVDQYKLLLKCSSCNDKFKSHVLLKCMHTFCKDCIDDMYASRQRKCPTCATAFARTDIREVYL</sequence>
<keyword evidence="12 14" id="KW-0539">Nucleus</keyword>
<dbReference type="InterPro" id="IPR013956">
    <property type="entry name" value="E3_ubiquit_lig_Bre1"/>
</dbReference>
<dbReference type="CDD" id="cd16499">
    <property type="entry name" value="RING-HC_Bre1-like"/>
    <property type="match status" value="1"/>
</dbReference>
<keyword evidence="18" id="KW-1185">Reference proteome</keyword>
<dbReference type="GO" id="GO:0005634">
    <property type="term" value="C:nucleus"/>
    <property type="evidence" value="ECO:0007669"/>
    <property type="project" value="UniProtKB-SubCell"/>
</dbReference>
<dbReference type="InterPro" id="IPR013083">
    <property type="entry name" value="Znf_RING/FYVE/PHD"/>
</dbReference>
<comment type="subcellular location">
    <subcellularLocation>
        <location evidence="2 14">Nucleus</location>
    </subcellularLocation>
</comment>
<dbReference type="UniPathway" id="UPA00143"/>
<dbReference type="EC" id="2.3.2.27" evidence="14"/>
<organism evidence="17 18">
    <name type="scientific">Blyttiomyces helicus</name>
    <dbReference type="NCBI Taxonomy" id="388810"/>
    <lineage>
        <taxon>Eukaryota</taxon>
        <taxon>Fungi</taxon>
        <taxon>Fungi incertae sedis</taxon>
        <taxon>Chytridiomycota</taxon>
        <taxon>Chytridiomycota incertae sedis</taxon>
        <taxon>Chytridiomycetes</taxon>
        <taxon>Chytridiomycetes incertae sedis</taxon>
        <taxon>Blyttiomyces</taxon>
    </lineage>
</organism>
<feature type="coiled-coil region" evidence="15">
    <location>
        <begin position="31"/>
        <end position="86"/>
    </location>
</feature>
<evidence type="ECO:0000256" key="8">
    <source>
        <dbReference type="ARBA" id="ARBA00022786"/>
    </source>
</evidence>
<evidence type="ECO:0000256" key="15">
    <source>
        <dbReference type="SAM" id="Coils"/>
    </source>
</evidence>
<dbReference type="GO" id="GO:0008270">
    <property type="term" value="F:zinc ion binding"/>
    <property type="evidence" value="ECO:0007669"/>
    <property type="project" value="UniProtKB-KW"/>
</dbReference>
<evidence type="ECO:0000256" key="3">
    <source>
        <dbReference type="ARBA" id="ARBA00004906"/>
    </source>
</evidence>
<reference evidence="18" key="1">
    <citation type="journal article" date="2018" name="Nat. Microbiol.">
        <title>Leveraging single-cell genomics to expand the fungal tree of life.</title>
        <authorList>
            <person name="Ahrendt S.R."/>
            <person name="Quandt C.A."/>
            <person name="Ciobanu D."/>
            <person name="Clum A."/>
            <person name="Salamov A."/>
            <person name="Andreopoulos B."/>
            <person name="Cheng J.F."/>
            <person name="Woyke T."/>
            <person name="Pelin A."/>
            <person name="Henrissat B."/>
            <person name="Reynolds N.K."/>
            <person name="Benny G.L."/>
            <person name="Smith M.E."/>
            <person name="James T.Y."/>
            <person name="Grigoriev I.V."/>
        </authorList>
    </citation>
    <scope>NUCLEOTIDE SEQUENCE [LARGE SCALE GENOMIC DNA]</scope>
</reference>
<evidence type="ECO:0000256" key="2">
    <source>
        <dbReference type="ARBA" id="ARBA00004123"/>
    </source>
</evidence>
<evidence type="ECO:0000256" key="5">
    <source>
        <dbReference type="ARBA" id="ARBA00022679"/>
    </source>
</evidence>
<keyword evidence="7 13" id="KW-0863">Zinc-finger</keyword>
<feature type="domain" description="RING-type" evidence="16">
    <location>
        <begin position="156"/>
        <end position="194"/>
    </location>
</feature>
<name>A0A4P9WBK3_9FUNG</name>
<gene>
    <name evidence="17" type="ORF">BDK51DRAFT_23150</name>
</gene>
<dbReference type="EMBL" id="KZ995975">
    <property type="protein sequence ID" value="RKO89642.1"/>
    <property type="molecule type" value="Genomic_DNA"/>
</dbReference>
<dbReference type="PROSITE" id="PS50089">
    <property type="entry name" value="ZF_RING_2"/>
    <property type="match status" value="1"/>
</dbReference>
<dbReference type="SMART" id="SM00184">
    <property type="entry name" value="RING"/>
    <property type="match status" value="1"/>
</dbReference>
<protein>
    <recommendedName>
        <fullName evidence="14">E3 ubiquitin protein ligase</fullName>
        <ecNumber evidence="14">2.3.2.27</ecNumber>
    </recommendedName>
</protein>
<dbReference type="Gene3D" id="3.30.40.10">
    <property type="entry name" value="Zinc/RING finger domain, C3HC4 (zinc finger)"/>
    <property type="match status" value="1"/>
</dbReference>
<dbReference type="PANTHER" id="PTHR23163">
    <property type="entry name" value="RING FINGER PROTEIN-RELATED"/>
    <property type="match status" value="1"/>
</dbReference>
<evidence type="ECO:0000256" key="10">
    <source>
        <dbReference type="ARBA" id="ARBA00022853"/>
    </source>
</evidence>
<dbReference type="InterPro" id="IPR001841">
    <property type="entry name" value="Znf_RING"/>
</dbReference>
<evidence type="ECO:0000256" key="7">
    <source>
        <dbReference type="ARBA" id="ARBA00022771"/>
    </source>
</evidence>
<dbReference type="GO" id="GO:0006325">
    <property type="term" value="P:chromatin organization"/>
    <property type="evidence" value="ECO:0007669"/>
    <property type="project" value="UniProtKB-KW"/>
</dbReference>
<evidence type="ECO:0000256" key="14">
    <source>
        <dbReference type="RuleBase" id="RU365038"/>
    </source>
</evidence>
<dbReference type="InterPro" id="IPR017907">
    <property type="entry name" value="Znf_RING_CS"/>
</dbReference>
<evidence type="ECO:0000313" key="17">
    <source>
        <dbReference type="EMBL" id="RKO89642.1"/>
    </source>
</evidence>
<keyword evidence="6 14" id="KW-0479">Metal-binding</keyword>
<dbReference type="Proteomes" id="UP000269721">
    <property type="component" value="Unassembled WGS sequence"/>
</dbReference>
<evidence type="ECO:0000256" key="11">
    <source>
        <dbReference type="ARBA" id="ARBA00023054"/>
    </source>
</evidence>
<evidence type="ECO:0000256" key="12">
    <source>
        <dbReference type="ARBA" id="ARBA00023242"/>
    </source>
</evidence>
<evidence type="ECO:0000259" key="16">
    <source>
        <dbReference type="PROSITE" id="PS50089"/>
    </source>
</evidence>
<proteinExistence type="inferred from homology"/>
<dbReference type="PROSITE" id="PS00518">
    <property type="entry name" value="ZF_RING_1"/>
    <property type="match status" value="1"/>
</dbReference>
<keyword evidence="11 14" id="KW-0175">Coiled coil</keyword>
<dbReference type="Pfam" id="PF00097">
    <property type="entry name" value="zf-C3HC4"/>
    <property type="match status" value="1"/>
</dbReference>
<dbReference type="InterPro" id="IPR018957">
    <property type="entry name" value="Znf_C3HC4_RING-type"/>
</dbReference>
<keyword evidence="5 14" id="KW-0808">Transferase</keyword>
<comment type="similarity">
    <text evidence="4 14">Belongs to the BRE1 family.</text>
</comment>
<evidence type="ECO:0000256" key="1">
    <source>
        <dbReference type="ARBA" id="ARBA00000900"/>
    </source>
</evidence>
<dbReference type="PANTHER" id="PTHR23163:SF0">
    <property type="entry name" value="E3 UBIQUITIN-PROTEIN LIGASE BRE1"/>
    <property type="match status" value="1"/>
</dbReference>
<evidence type="ECO:0000256" key="6">
    <source>
        <dbReference type="ARBA" id="ARBA00022723"/>
    </source>
</evidence>
<keyword evidence="8 14" id="KW-0833">Ubl conjugation pathway</keyword>
<dbReference type="OrthoDB" id="10266039at2759"/>
<evidence type="ECO:0000256" key="4">
    <source>
        <dbReference type="ARBA" id="ARBA00005555"/>
    </source>
</evidence>
<comment type="catalytic activity">
    <reaction evidence="1 14">
        <text>S-ubiquitinyl-[E2 ubiquitin-conjugating enzyme]-L-cysteine + [acceptor protein]-L-lysine = [E2 ubiquitin-conjugating enzyme]-L-cysteine + N(6)-ubiquitinyl-[acceptor protein]-L-lysine.</text>
        <dbReference type="EC" id="2.3.2.27"/>
    </reaction>
</comment>
<dbReference type="AlphaFoldDB" id="A0A4P9WBK3"/>
<dbReference type="GO" id="GO:0016567">
    <property type="term" value="P:protein ubiquitination"/>
    <property type="evidence" value="ECO:0007669"/>
    <property type="project" value="UniProtKB-UniRule"/>
</dbReference>
<keyword evidence="9 14" id="KW-0862">Zinc</keyword>
<evidence type="ECO:0000256" key="13">
    <source>
        <dbReference type="PROSITE-ProRule" id="PRU00175"/>
    </source>
</evidence>
<accession>A0A4P9WBK3</accession>
<evidence type="ECO:0000313" key="18">
    <source>
        <dbReference type="Proteomes" id="UP000269721"/>
    </source>
</evidence>
<keyword evidence="10 14" id="KW-0156">Chromatin regulator</keyword>
<dbReference type="SUPFAM" id="SSF57850">
    <property type="entry name" value="RING/U-box"/>
    <property type="match status" value="1"/>
</dbReference>